<dbReference type="Proteomes" id="UP000005512">
    <property type="component" value="Unassembled WGS sequence"/>
</dbReference>
<dbReference type="InterPro" id="IPR036275">
    <property type="entry name" value="YdgH-like_sf"/>
</dbReference>
<evidence type="ECO:0000313" key="4">
    <source>
        <dbReference type="EMBL" id="EFB72363.1"/>
    </source>
</evidence>
<feature type="signal peptide" evidence="2">
    <location>
        <begin position="1"/>
        <end position="45"/>
    </location>
</feature>
<dbReference type="AlphaFoldDB" id="D1P2K8"/>
<dbReference type="SUPFAM" id="SSF159871">
    <property type="entry name" value="YdgH-like"/>
    <property type="match status" value="1"/>
</dbReference>
<sequence length="106" mass="11104">MTHITGKHEKPLLMFKHTMRKLTMNKSTLFAAVLALSAVSFGTMAAEEVKQADGQAAGYVTVNGAAGVSDLTAQLAKKADEAGAKSFRVIAASGENEMQGTAAIYK</sequence>
<name>D1P2K8_9GAMM</name>
<dbReference type="Pfam" id="PF07338">
    <property type="entry name" value="YdgH_BhsA-like"/>
    <property type="match status" value="1"/>
</dbReference>
<feature type="chain" id="PRO_5003025823" evidence="2">
    <location>
        <begin position="46"/>
        <end position="106"/>
    </location>
</feature>
<protein>
    <submittedName>
        <fullName evidence="4">Multiple stress resistance protein BhsA</fullName>
    </submittedName>
</protein>
<accession>D1P2K8</accession>
<comment type="caution">
    <text evidence="4">The sequence shown here is derived from an EMBL/GenBank/DDBJ whole genome shotgun (WGS) entry which is preliminary data.</text>
</comment>
<evidence type="ECO:0000256" key="2">
    <source>
        <dbReference type="SAM" id="SignalP"/>
    </source>
</evidence>
<keyword evidence="1 2" id="KW-0732">Signal</keyword>
<dbReference type="InterPro" id="IPR010854">
    <property type="entry name" value="YdgH/BhsA/McbA-like_dom"/>
</dbReference>
<evidence type="ECO:0000313" key="5">
    <source>
        <dbReference type="Proteomes" id="UP000005512"/>
    </source>
</evidence>
<gene>
    <name evidence="4" type="primary">bhsA</name>
    <name evidence="4" type="ORF">PROVRUST_06433</name>
</gene>
<evidence type="ECO:0000259" key="3">
    <source>
        <dbReference type="Pfam" id="PF07338"/>
    </source>
</evidence>
<dbReference type="eggNOG" id="ENOG5032ZBU">
    <property type="taxonomic scope" value="Bacteria"/>
</dbReference>
<proteinExistence type="predicted"/>
<feature type="domain" description="YdgH/BhsA/McbA-like" evidence="3">
    <location>
        <begin position="55"/>
        <end position="106"/>
    </location>
</feature>
<reference evidence="4" key="1">
    <citation type="submission" date="2009-12" db="EMBL/GenBank/DDBJ databases">
        <authorList>
            <person name="Weinstock G."/>
            <person name="Sodergren E."/>
            <person name="Clifton S."/>
            <person name="Fulton L."/>
            <person name="Fulton B."/>
            <person name="Courtney L."/>
            <person name="Fronick C."/>
            <person name="Harrison M."/>
            <person name="Strong C."/>
            <person name="Farmer C."/>
            <person name="Delahaunty K."/>
            <person name="Markovic C."/>
            <person name="Hall O."/>
            <person name="Minx P."/>
            <person name="Tomlinson C."/>
            <person name="Mitreva M."/>
            <person name="Nelson J."/>
            <person name="Hou S."/>
            <person name="Wollam A."/>
            <person name="Pepin K.H."/>
            <person name="Johnson M."/>
            <person name="Bhonagiri V."/>
            <person name="Nash W.E."/>
            <person name="Warren W."/>
            <person name="Chinwalla A."/>
            <person name="Mardis E.R."/>
            <person name="Wilson R.K."/>
        </authorList>
    </citation>
    <scope>NUCLEOTIDE SEQUENCE [LARGE SCALE GENOMIC DNA]</scope>
    <source>
        <strain evidence="4">DSM 4541</strain>
    </source>
</reference>
<organism evidence="4 5">
    <name type="scientific">Providencia rustigianii DSM 4541</name>
    <dbReference type="NCBI Taxonomy" id="500637"/>
    <lineage>
        <taxon>Bacteria</taxon>
        <taxon>Pseudomonadati</taxon>
        <taxon>Pseudomonadota</taxon>
        <taxon>Gammaproteobacteria</taxon>
        <taxon>Enterobacterales</taxon>
        <taxon>Morganellaceae</taxon>
        <taxon>Providencia</taxon>
    </lineage>
</organism>
<dbReference type="EMBL" id="ABXV02000023">
    <property type="protein sequence ID" value="EFB72363.1"/>
    <property type="molecule type" value="Genomic_DNA"/>
</dbReference>
<dbReference type="Gene3D" id="3.30.1660.10">
    <property type="entry name" value="Flavin-binding protein dodecin"/>
    <property type="match status" value="1"/>
</dbReference>
<dbReference type="HOGENOM" id="CLU_158602_2_3_6"/>
<keyword evidence="5" id="KW-1185">Reference proteome</keyword>
<dbReference type="STRING" id="500637.PROVRUST_06433"/>
<evidence type="ECO:0000256" key="1">
    <source>
        <dbReference type="ARBA" id="ARBA00022729"/>
    </source>
</evidence>
<dbReference type="InterPro" id="IPR025543">
    <property type="entry name" value="Dodecin-like"/>
</dbReference>